<keyword evidence="5" id="KW-0547">Nucleotide-binding</keyword>
<keyword evidence="6 9" id="KW-0067">ATP-binding</keyword>
<evidence type="ECO:0000256" key="4">
    <source>
        <dbReference type="ARBA" id="ARBA00022475"/>
    </source>
</evidence>
<dbReference type="InterPro" id="IPR003593">
    <property type="entry name" value="AAA+_ATPase"/>
</dbReference>
<dbReference type="OrthoDB" id="9802264at2"/>
<dbReference type="InterPro" id="IPR027417">
    <property type="entry name" value="P-loop_NTPase"/>
</dbReference>
<keyword evidence="7" id="KW-0472">Membrane</keyword>
<keyword evidence="10" id="KW-1185">Reference proteome</keyword>
<gene>
    <name evidence="9" type="ORF">EJN90_08795</name>
</gene>
<evidence type="ECO:0000256" key="3">
    <source>
        <dbReference type="ARBA" id="ARBA00022448"/>
    </source>
</evidence>
<evidence type="ECO:0000256" key="1">
    <source>
        <dbReference type="ARBA" id="ARBA00004202"/>
    </source>
</evidence>
<dbReference type="Gene3D" id="3.40.50.300">
    <property type="entry name" value="P-loop containing nucleotide triphosphate hydrolases"/>
    <property type="match status" value="1"/>
</dbReference>
<dbReference type="RefSeq" id="WP_126110413.1">
    <property type="nucleotide sequence ID" value="NZ_CP034465.1"/>
</dbReference>
<dbReference type="SMART" id="SM00382">
    <property type="entry name" value="AAA"/>
    <property type="match status" value="1"/>
</dbReference>
<proteinExistence type="inferred from homology"/>
<dbReference type="GO" id="GO:0005886">
    <property type="term" value="C:plasma membrane"/>
    <property type="evidence" value="ECO:0007669"/>
    <property type="project" value="UniProtKB-SubCell"/>
</dbReference>
<dbReference type="SUPFAM" id="SSF52540">
    <property type="entry name" value="P-loop containing nucleoside triphosphate hydrolases"/>
    <property type="match status" value="1"/>
</dbReference>
<dbReference type="PROSITE" id="PS00211">
    <property type="entry name" value="ABC_TRANSPORTER_1"/>
    <property type="match status" value="1"/>
</dbReference>
<dbReference type="Pfam" id="PF00005">
    <property type="entry name" value="ABC_tran"/>
    <property type="match status" value="1"/>
</dbReference>
<dbReference type="GO" id="GO:0016887">
    <property type="term" value="F:ATP hydrolysis activity"/>
    <property type="evidence" value="ECO:0007669"/>
    <property type="project" value="InterPro"/>
</dbReference>
<evidence type="ECO:0000313" key="10">
    <source>
        <dbReference type="Proteomes" id="UP000273326"/>
    </source>
</evidence>
<dbReference type="PANTHER" id="PTHR43297">
    <property type="entry name" value="OLIGOPEPTIDE TRANSPORT ATP-BINDING PROTEIN APPD"/>
    <property type="match status" value="1"/>
</dbReference>
<evidence type="ECO:0000256" key="5">
    <source>
        <dbReference type="ARBA" id="ARBA00022741"/>
    </source>
</evidence>
<name>A0A3Q9BMV5_9LACT</name>
<dbReference type="EMBL" id="CP034465">
    <property type="protein sequence ID" value="AZP04724.1"/>
    <property type="molecule type" value="Genomic_DNA"/>
</dbReference>
<reference evidence="10" key="1">
    <citation type="submission" date="2018-12" db="EMBL/GenBank/DDBJ databases">
        <title>Complete genome sequencing of Jeotgalibaca sp. H21T32.</title>
        <authorList>
            <person name="Bae J.-W."/>
            <person name="Lee S.-Y."/>
        </authorList>
    </citation>
    <scope>NUCLEOTIDE SEQUENCE [LARGE SCALE GENOMIC DNA]</scope>
    <source>
        <strain evidence="10">H21T32</strain>
    </source>
</reference>
<sequence>MTDLLKVKNLHVTFQDSSKKNYHAIKGIDLVIGKNETVGIVGESGSGKSVTATALMGLLPKTTKVEAAEMTFEGRDLLGASQKDYQRIRGNEISMIFQDPLTTLNPVYTIENQIIETIRAHKNISKNDAKILALEILEKVGIKDPKRKIKMYPHEFSGGMRQRVMIAIALACNPKLLIADEPTTALDVTIQAQILNLLKKLQKEHETSIIMITHDLGVVWETCDRVIVMFKGHVVESGTAKQIYDNPVHPYTKGLLLSQINQGTINEKELPTIPYGAFVQDMEKEEALEMTEVESGHLVAKFTVDEPAYV</sequence>
<dbReference type="Proteomes" id="UP000273326">
    <property type="component" value="Chromosome"/>
</dbReference>
<comment type="similarity">
    <text evidence="2">Belongs to the ABC transporter superfamily.</text>
</comment>
<feature type="domain" description="ABC transporter" evidence="8">
    <location>
        <begin position="5"/>
        <end position="256"/>
    </location>
</feature>
<accession>A0A3Q9BMV5</accession>
<dbReference type="InterPro" id="IPR050388">
    <property type="entry name" value="ABC_Ni/Peptide_Import"/>
</dbReference>
<dbReference type="InterPro" id="IPR017871">
    <property type="entry name" value="ABC_transporter-like_CS"/>
</dbReference>
<dbReference type="GO" id="GO:0005524">
    <property type="term" value="F:ATP binding"/>
    <property type="evidence" value="ECO:0007669"/>
    <property type="project" value="UniProtKB-KW"/>
</dbReference>
<keyword evidence="4" id="KW-1003">Cell membrane</keyword>
<dbReference type="KEGG" id="jeh:EJN90_08795"/>
<evidence type="ECO:0000259" key="8">
    <source>
        <dbReference type="PROSITE" id="PS50893"/>
    </source>
</evidence>
<dbReference type="InterPro" id="IPR003439">
    <property type="entry name" value="ABC_transporter-like_ATP-bd"/>
</dbReference>
<evidence type="ECO:0000256" key="7">
    <source>
        <dbReference type="ARBA" id="ARBA00023136"/>
    </source>
</evidence>
<organism evidence="9 10">
    <name type="scientific">Jeotgalibaca ciconiae</name>
    <dbReference type="NCBI Taxonomy" id="2496265"/>
    <lineage>
        <taxon>Bacteria</taxon>
        <taxon>Bacillati</taxon>
        <taxon>Bacillota</taxon>
        <taxon>Bacilli</taxon>
        <taxon>Lactobacillales</taxon>
        <taxon>Carnobacteriaceae</taxon>
        <taxon>Jeotgalibaca</taxon>
    </lineage>
</organism>
<dbReference type="PANTHER" id="PTHR43297:SF2">
    <property type="entry name" value="DIPEPTIDE TRANSPORT ATP-BINDING PROTEIN DPPD"/>
    <property type="match status" value="1"/>
</dbReference>
<comment type="subcellular location">
    <subcellularLocation>
        <location evidence="1">Cell membrane</location>
        <topology evidence="1">Peripheral membrane protein</topology>
    </subcellularLocation>
</comment>
<protein>
    <submittedName>
        <fullName evidence="9">ABC transporter ATP-binding protein</fullName>
    </submittedName>
</protein>
<dbReference type="PROSITE" id="PS50893">
    <property type="entry name" value="ABC_TRANSPORTER_2"/>
    <property type="match status" value="1"/>
</dbReference>
<dbReference type="AlphaFoldDB" id="A0A3Q9BMV5"/>
<evidence type="ECO:0000256" key="2">
    <source>
        <dbReference type="ARBA" id="ARBA00005417"/>
    </source>
</evidence>
<dbReference type="CDD" id="cd03257">
    <property type="entry name" value="ABC_NikE_OppD_transporters"/>
    <property type="match status" value="1"/>
</dbReference>
<dbReference type="FunFam" id="3.40.50.300:FF:000016">
    <property type="entry name" value="Oligopeptide ABC transporter ATP-binding component"/>
    <property type="match status" value="1"/>
</dbReference>
<keyword evidence="3" id="KW-0813">Transport</keyword>
<evidence type="ECO:0000256" key="6">
    <source>
        <dbReference type="ARBA" id="ARBA00022840"/>
    </source>
</evidence>
<evidence type="ECO:0000313" key="9">
    <source>
        <dbReference type="EMBL" id="AZP04724.1"/>
    </source>
</evidence>